<evidence type="ECO:0000256" key="3">
    <source>
        <dbReference type="ARBA" id="ARBA00023015"/>
    </source>
</evidence>
<comment type="subcellular location">
    <subcellularLocation>
        <location evidence="1">Nucleus</location>
    </subcellularLocation>
</comment>
<evidence type="ECO:0000313" key="8">
    <source>
        <dbReference type="EMBL" id="RDW58935.1"/>
    </source>
</evidence>
<dbReference type="InterPro" id="IPR050815">
    <property type="entry name" value="TF_fung"/>
</dbReference>
<proteinExistence type="predicted"/>
<keyword evidence="4" id="KW-0804">Transcription</keyword>
<name>A0A3D8QAR5_9EURO</name>
<gene>
    <name evidence="8" type="ORF">DSM5745_11141</name>
</gene>
<dbReference type="Proteomes" id="UP000256690">
    <property type="component" value="Unassembled WGS sequence"/>
</dbReference>
<dbReference type="PANTHER" id="PTHR47338:SF16">
    <property type="entry name" value="TRANSCRIPTION FACTOR, PUTATIVE (AFU_ORTHOLOGUE AFUA_2G09360)-RELATED"/>
    <property type="match status" value="1"/>
</dbReference>
<dbReference type="RefSeq" id="XP_026598232.1">
    <property type="nucleotide sequence ID" value="XM_026753157.1"/>
</dbReference>
<evidence type="ECO:0000259" key="7">
    <source>
        <dbReference type="Pfam" id="PF04082"/>
    </source>
</evidence>
<dbReference type="GO" id="GO:0005634">
    <property type="term" value="C:nucleus"/>
    <property type="evidence" value="ECO:0007669"/>
    <property type="project" value="UniProtKB-SubCell"/>
</dbReference>
<evidence type="ECO:0000256" key="5">
    <source>
        <dbReference type="ARBA" id="ARBA00023242"/>
    </source>
</evidence>
<evidence type="ECO:0000256" key="1">
    <source>
        <dbReference type="ARBA" id="ARBA00004123"/>
    </source>
</evidence>
<dbReference type="InterPro" id="IPR007219">
    <property type="entry name" value="XnlR_reg_dom"/>
</dbReference>
<dbReference type="CDD" id="cd12148">
    <property type="entry name" value="fungal_TF_MHR"/>
    <property type="match status" value="1"/>
</dbReference>
<dbReference type="AlphaFoldDB" id="A0A3D8QAR5"/>
<feature type="region of interest" description="Disordered" evidence="6">
    <location>
        <begin position="1"/>
        <end position="22"/>
    </location>
</feature>
<keyword evidence="9" id="KW-1185">Reference proteome</keyword>
<reference evidence="8 9" key="1">
    <citation type="journal article" date="2018" name="IMA Fungus">
        <title>IMA Genome-F 9: Draft genome sequence of Annulohypoxylon stygium, Aspergillus mulundensis, Berkeleyomyces basicola (syn. Thielaviopsis basicola), Ceratocystis smalleyi, two Cercospora beticola strains, Coleophoma cylindrospora, Fusarium fracticaudum, Phialophora cf. hyalina, and Morchella septimelata.</title>
        <authorList>
            <person name="Wingfield B.D."/>
            <person name="Bills G.F."/>
            <person name="Dong Y."/>
            <person name="Huang W."/>
            <person name="Nel W.J."/>
            <person name="Swalarsk-Parry B.S."/>
            <person name="Vaghefi N."/>
            <person name="Wilken P.M."/>
            <person name="An Z."/>
            <person name="de Beer Z.W."/>
            <person name="De Vos L."/>
            <person name="Chen L."/>
            <person name="Duong T.A."/>
            <person name="Gao Y."/>
            <person name="Hammerbacher A."/>
            <person name="Kikkert J.R."/>
            <person name="Li Y."/>
            <person name="Li H."/>
            <person name="Li K."/>
            <person name="Li Q."/>
            <person name="Liu X."/>
            <person name="Ma X."/>
            <person name="Naidoo K."/>
            <person name="Pethybridge S.J."/>
            <person name="Sun J."/>
            <person name="Steenkamp E.T."/>
            <person name="van der Nest M.A."/>
            <person name="van Wyk S."/>
            <person name="Wingfield M.J."/>
            <person name="Xiong C."/>
            <person name="Yue Q."/>
            <person name="Zhang X."/>
        </authorList>
    </citation>
    <scope>NUCLEOTIDE SEQUENCE [LARGE SCALE GENOMIC DNA]</scope>
    <source>
        <strain evidence="8 9">DSM 5745</strain>
    </source>
</reference>
<evidence type="ECO:0000256" key="6">
    <source>
        <dbReference type="SAM" id="MobiDB-lite"/>
    </source>
</evidence>
<dbReference type="PANTHER" id="PTHR47338">
    <property type="entry name" value="ZN(II)2CYS6 TRANSCRIPTION FACTOR (EUROFUNG)-RELATED"/>
    <property type="match status" value="1"/>
</dbReference>
<evidence type="ECO:0000256" key="4">
    <source>
        <dbReference type="ARBA" id="ARBA00023163"/>
    </source>
</evidence>
<dbReference type="GO" id="GO:0003677">
    <property type="term" value="F:DNA binding"/>
    <property type="evidence" value="ECO:0007669"/>
    <property type="project" value="InterPro"/>
</dbReference>
<dbReference type="GO" id="GO:0006351">
    <property type="term" value="P:DNA-templated transcription"/>
    <property type="evidence" value="ECO:0007669"/>
    <property type="project" value="InterPro"/>
</dbReference>
<keyword evidence="5" id="KW-0539">Nucleus</keyword>
<dbReference type="GeneID" id="38121511"/>
<evidence type="ECO:0000313" key="9">
    <source>
        <dbReference type="Proteomes" id="UP000256690"/>
    </source>
</evidence>
<evidence type="ECO:0000256" key="2">
    <source>
        <dbReference type="ARBA" id="ARBA00022723"/>
    </source>
</evidence>
<dbReference type="EMBL" id="PVWQ01000022">
    <property type="protein sequence ID" value="RDW58935.1"/>
    <property type="molecule type" value="Genomic_DNA"/>
</dbReference>
<protein>
    <recommendedName>
        <fullName evidence="7">Xylanolytic transcriptional activator regulatory domain-containing protein</fullName>
    </recommendedName>
</protein>
<keyword evidence="3" id="KW-0805">Transcription regulation</keyword>
<organism evidence="8 9">
    <name type="scientific">Aspergillus mulundensis</name>
    <dbReference type="NCBI Taxonomy" id="1810919"/>
    <lineage>
        <taxon>Eukaryota</taxon>
        <taxon>Fungi</taxon>
        <taxon>Dikarya</taxon>
        <taxon>Ascomycota</taxon>
        <taxon>Pezizomycotina</taxon>
        <taxon>Eurotiomycetes</taxon>
        <taxon>Eurotiomycetidae</taxon>
        <taxon>Eurotiales</taxon>
        <taxon>Aspergillaceae</taxon>
        <taxon>Aspergillus</taxon>
        <taxon>Aspergillus subgen. Nidulantes</taxon>
    </lineage>
</organism>
<accession>A0A3D8QAR5</accession>
<feature type="domain" description="Xylanolytic transcriptional activator regulatory" evidence="7">
    <location>
        <begin position="101"/>
        <end position="268"/>
    </location>
</feature>
<dbReference type="OrthoDB" id="1924787at2759"/>
<keyword evidence="2" id="KW-0479">Metal-binding</keyword>
<comment type="caution">
    <text evidence="8">The sequence shown here is derived from an EMBL/GenBank/DDBJ whole genome shotgun (WGS) entry which is preliminary data.</text>
</comment>
<dbReference type="GO" id="GO:0008270">
    <property type="term" value="F:zinc ion binding"/>
    <property type="evidence" value="ECO:0007669"/>
    <property type="project" value="InterPro"/>
</dbReference>
<dbReference type="GO" id="GO:0000981">
    <property type="term" value="F:DNA-binding transcription factor activity, RNA polymerase II-specific"/>
    <property type="evidence" value="ECO:0007669"/>
    <property type="project" value="InterPro"/>
</dbReference>
<sequence>MSVGDNPAQAHPATDSLSSRKKRCIAPRQGQPCTSCSQKKWNCDLASGTQANSNRSPIGSPLHRPVCGSETRIAPAEAKTARDLQQPDGALPPESLCNQLIDLYFDLIDEKQLLLFHRATFIAAQRAGQIHNFIVLGMIALMARFSDHPYFKGVHTWHRARPWFKAAMQAFNSRPELIDLPSLQGAILLSFVALAEGDSAQEALMTSQAICMVRMLRLPENLSTDPIQREVEIRIFWGMWMMENWHAARVLIPKQLVASPTFKSLLEEEAFRNMKPTDPPDQYAETRINALGLRSRGLWTWMIPLSKFHNQVMRLNDEIVENTISESEIRRRVKGISDDIDQYFRDLPSHLQHTSENRERYFSRGLGREFTILQLNYHHQCQMLFYQFLNKKYTSSETRFNHEDAMCAARCKAHAAALSQVMWDTNSRPGSECLWSPVNGHLLVVSSSVLLYTLMFDTEDESIARAKELLEQNFLMLLQLRKHWSLVELSMARLKAFHRACQKNSTQENFDMDRWMIYFLNRYDANVSERYDDGVHGSLPLVPNPDIEPATGSWLEL</sequence>
<dbReference type="Pfam" id="PF04082">
    <property type="entry name" value="Fungal_trans"/>
    <property type="match status" value="1"/>
</dbReference>